<dbReference type="EMBL" id="JAMZIH010000725">
    <property type="protein sequence ID" value="KAJ1678941.1"/>
    <property type="molecule type" value="Genomic_DNA"/>
</dbReference>
<proteinExistence type="predicted"/>
<gene>
    <name evidence="1" type="ORF">EV182_003044</name>
</gene>
<protein>
    <submittedName>
        <fullName evidence="1">Uncharacterized protein</fullName>
    </submittedName>
</protein>
<accession>A0ACC1HUD6</accession>
<keyword evidence="2" id="KW-1185">Reference proteome</keyword>
<reference evidence="1" key="1">
    <citation type="submission" date="2022-06" db="EMBL/GenBank/DDBJ databases">
        <title>Phylogenomic reconstructions and comparative analyses of Kickxellomycotina fungi.</title>
        <authorList>
            <person name="Reynolds N.K."/>
            <person name="Stajich J.E."/>
            <person name="Barry K."/>
            <person name="Grigoriev I.V."/>
            <person name="Crous P."/>
            <person name="Smith M.E."/>
        </authorList>
    </citation>
    <scope>NUCLEOTIDE SEQUENCE</scope>
    <source>
        <strain evidence="1">RSA 2271</strain>
    </source>
</reference>
<sequence>MDSYTIDIAHEAAEAGRNNDTPSGSSPSLTYDPKDTLSSVFSFASSWSKKIQQNVNLEKIVSEVKSQSEEVARLYKQDFVEISSAIKSTTSRGIEEINSRLNKLRTEKDASSDNGDSNQQRQISADDGEGIRRDASTTSSLEQARDEINSFFKALSQNFNKEKLLERQQKIQRMMKGLGNDIEGLLKEAIVIEAPDSGATEQQRAAARKIIYDQKQSQIITIQNDINTYIIDPTRSVLPIESGSIRLAMAEKSLGQLYEEFSRTFDLKEKEPETAIILQKNSDMCEIYLKIVPSKLDREVFWQRYFFRVWLLNQEEEQRKKLVRDAVAMNESEEMFDWGDDSDDGIEQQVADETQDDGERTSSGSRKEDSEPSASLKSEDERSIEASSKKDSDPSTKQETQTEDKRLKKGSKAKNNKSNDDDNENDDDGWDTWE</sequence>
<comment type="caution">
    <text evidence="1">The sequence shown here is derived from an EMBL/GenBank/DDBJ whole genome shotgun (WGS) entry which is preliminary data.</text>
</comment>
<evidence type="ECO:0000313" key="1">
    <source>
        <dbReference type="EMBL" id="KAJ1678941.1"/>
    </source>
</evidence>
<organism evidence="1 2">
    <name type="scientific">Spiromyces aspiralis</name>
    <dbReference type="NCBI Taxonomy" id="68401"/>
    <lineage>
        <taxon>Eukaryota</taxon>
        <taxon>Fungi</taxon>
        <taxon>Fungi incertae sedis</taxon>
        <taxon>Zoopagomycota</taxon>
        <taxon>Kickxellomycotina</taxon>
        <taxon>Kickxellomycetes</taxon>
        <taxon>Kickxellales</taxon>
        <taxon>Kickxellaceae</taxon>
        <taxon>Spiromyces</taxon>
    </lineage>
</organism>
<name>A0ACC1HUD6_9FUNG</name>
<dbReference type="Proteomes" id="UP001145114">
    <property type="component" value="Unassembled WGS sequence"/>
</dbReference>
<evidence type="ECO:0000313" key="2">
    <source>
        <dbReference type="Proteomes" id="UP001145114"/>
    </source>
</evidence>